<protein>
    <recommendedName>
        <fullName evidence="3">ESX-1 secretion-associated protein</fullName>
    </recommendedName>
</protein>
<keyword evidence="2" id="KW-1185">Reference proteome</keyword>
<evidence type="ECO:0000313" key="2">
    <source>
        <dbReference type="Proteomes" id="UP000236047"/>
    </source>
</evidence>
<dbReference type="RefSeq" id="WP_073448405.1">
    <property type="nucleotide sequence ID" value="NZ_LJSN01000005.1"/>
</dbReference>
<dbReference type="Proteomes" id="UP000236047">
    <property type="component" value="Unassembled WGS sequence"/>
</dbReference>
<evidence type="ECO:0008006" key="3">
    <source>
        <dbReference type="Google" id="ProtNLM"/>
    </source>
</evidence>
<name>A0A2N8P4U1_STRNR</name>
<dbReference type="Gene3D" id="1.10.287.1060">
    <property type="entry name" value="ESAT-6-like"/>
    <property type="match status" value="1"/>
</dbReference>
<accession>A0A2N8P4U1</accession>
<comment type="caution">
    <text evidence="1">The sequence shown here is derived from an EMBL/GenBank/DDBJ whole genome shotgun (WGS) entry which is preliminary data.</text>
</comment>
<dbReference type="GO" id="GO:0009306">
    <property type="term" value="P:protein secretion"/>
    <property type="evidence" value="ECO:0007669"/>
    <property type="project" value="InterPro"/>
</dbReference>
<dbReference type="AlphaFoldDB" id="A0A2N8P4U1"/>
<dbReference type="Pfam" id="PF10824">
    <property type="entry name" value="T7SS_ESX_EspC"/>
    <property type="match status" value="1"/>
</dbReference>
<evidence type="ECO:0000313" key="1">
    <source>
        <dbReference type="EMBL" id="PNE36019.1"/>
    </source>
</evidence>
<dbReference type="EMBL" id="LJSN01000005">
    <property type="protein sequence ID" value="PNE36019.1"/>
    <property type="molecule type" value="Genomic_DNA"/>
</dbReference>
<dbReference type="InterPro" id="IPR022536">
    <property type="entry name" value="EspC"/>
</dbReference>
<organism evidence="1 2">
    <name type="scientific">Streptomyces noursei</name>
    <name type="common">Streptomyces albulus</name>
    <dbReference type="NCBI Taxonomy" id="1971"/>
    <lineage>
        <taxon>Bacteria</taxon>
        <taxon>Bacillati</taxon>
        <taxon>Actinomycetota</taxon>
        <taxon>Actinomycetes</taxon>
        <taxon>Kitasatosporales</taxon>
        <taxon>Streptomycetaceae</taxon>
        <taxon>Streptomyces</taxon>
    </lineage>
</organism>
<sequence>MSGQFGVEPTALTDLAGKFDLQAKDLDGPIRSFAATSAEVGEAFGILGACDGAMEKYLKLLNSTVKALSQLPQVLTSDAERLRINASQYEEADRAAVGHLQSVPRYQGA</sequence>
<reference evidence="2" key="1">
    <citation type="submission" date="2015-09" db="EMBL/GenBank/DDBJ databases">
        <authorList>
            <person name="Graham D.E."/>
            <person name="Mahan K.M."/>
            <person name="Klingeman D.M."/>
            <person name="Fida T."/>
            <person name="Giannone R.J."/>
            <person name="Hettich R.L."/>
            <person name="Parry R.J."/>
            <person name="Spain J.C."/>
        </authorList>
    </citation>
    <scope>NUCLEOTIDE SEQUENCE [LARGE SCALE GENOMIC DNA]</scope>
    <source>
        <strain evidence="2">JCM 4701</strain>
    </source>
</reference>
<proteinExistence type="predicted"/>
<gene>
    <name evidence="1" type="ORF">AOB60_38320</name>
</gene>